<dbReference type="RefSeq" id="WP_005669465.1">
    <property type="nucleotide sequence ID" value="NZ_AP018764.1"/>
</dbReference>
<sequence length="661" mass="69635">MHNENLKELTVRGIILGALITVIFTASNVYLGLKVGVTFASSIPAAVISMAVLKFFKDSSILENNMVQTQASSAGTLSSVIFVLPGLLMMGYWQDFPFWQTMLICAAGGTLGVLFTIPLRRAMVVNSNLPYPEGVAAAEILKAGNHADGDSGVKDIAYGGVLAGLVAFLTNGLRVMADGASAWIQTGKAAFQLPMGFSLALLGAGYLIGIVGGIAMLIGVILTWGVAVPYFTMSEDIAADASLIDSAMTVWKTKVRYIGVGTIGIAAIWTLLILMKPMIEGMVHSFRMLKGGQEASEHRIDIDLSPKTMIYILIATVALIVISLHHFIAAAPISPELSILLVVVCTFLAVFIGFFVAAASGYMAGLVGSSSSPISGIGIISVIVISLVLVSIGNASGLFETVDGQKFLTALTLFTASIVITTACISNDNLQDLKTGLLVEATPWRQQVALIIGCFVGALVIAPVLEILYHAYGFSGALPRPDMDPSQALSAPQATLMTAISQGIFTNKLEWTYILTGVGLGAVLITIDAFLKKVSNKVFSLPVIAVGIGIYLPPSINTPVIVGAFLAWIMARHIAKLGNKEVSAKAERFGTLFSAGLIVGESLMGVILAFIIAASVTTGGSEAPLSLNLENWDTIGEWFGLIVFIVGIVIFASRVLRAKKI</sequence>
<evidence type="ECO:0000256" key="4">
    <source>
        <dbReference type="ARBA" id="ARBA00022989"/>
    </source>
</evidence>
<dbReference type="Proteomes" id="UP000249936">
    <property type="component" value="Unassembled WGS sequence"/>
</dbReference>
<dbReference type="NCBIfam" id="TIGR00728">
    <property type="entry name" value="OPT_sfam"/>
    <property type="match status" value="1"/>
</dbReference>
<feature type="transmembrane region" description="Helical" evidence="6">
    <location>
        <begin position="589"/>
        <end position="615"/>
    </location>
</feature>
<dbReference type="AlphaFoldDB" id="A0A2S9S7H9"/>
<gene>
    <name evidence="8" type="ORF">BV022_01189</name>
    <name evidence="9" type="ORF">CH627_02310</name>
    <name evidence="7" type="ORF">KRLU271_LOCUS433</name>
    <name evidence="10" type="ORF">NCTC11872_01115</name>
</gene>
<organism evidence="9">
    <name type="scientific">Haemophilus influenzae</name>
    <dbReference type="NCBI Taxonomy" id="727"/>
    <lineage>
        <taxon>Bacteria</taxon>
        <taxon>Pseudomonadati</taxon>
        <taxon>Pseudomonadota</taxon>
        <taxon>Gammaproteobacteria</taxon>
        <taxon>Pasteurellales</taxon>
        <taxon>Pasteurellaceae</taxon>
        <taxon>Haemophilus</taxon>
    </lineage>
</organism>
<evidence type="ECO:0000313" key="11">
    <source>
        <dbReference type="Proteomes" id="UP000238666"/>
    </source>
</evidence>
<reference evidence="7" key="5">
    <citation type="submission" date="2024-01" db="EMBL/GenBank/DDBJ databases">
        <authorList>
            <person name="Riesbeck K."/>
        </authorList>
    </citation>
    <scope>NUCLEOTIDE SEQUENCE</scope>
    <source>
        <strain evidence="7">KR271</strain>
    </source>
</reference>
<feature type="transmembrane region" description="Helical" evidence="6">
    <location>
        <begin position="309"/>
        <end position="333"/>
    </location>
</feature>
<dbReference type="PANTHER" id="PTHR31645">
    <property type="entry name" value="OLIGOPEPTIDE TRANSPORTER YGL114W-RELATED"/>
    <property type="match status" value="1"/>
</dbReference>
<dbReference type="EMBL" id="MZKM01000045">
    <property type="protein sequence ID" value="PRL89650.1"/>
    <property type="molecule type" value="Genomic_DNA"/>
</dbReference>
<keyword evidence="4 6" id="KW-1133">Transmembrane helix</keyword>
<dbReference type="InterPro" id="IPR045035">
    <property type="entry name" value="YSL-like"/>
</dbReference>
<feature type="transmembrane region" description="Helical" evidence="6">
    <location>
        <begin position="374"/>
        <end position="395"/>
    </location>
</feature>
<feature type="transmembrane region" description="Helical" evidence="6">
    <location>
        <begin position="407"/>
        <end position="427"/>
    </location>
</feature>
<dbReference type="KEGG" id="hih:NF38_02275"/>
<reference evidence="10 12" key="2">
    <citation type="submission" date="2018-06" db="EMBL/GenBank/DDBJ databases">
        <authorList>
            <consortium name="Pathogen Informatics"/>
            <person name="Doyle S."/>
        </authorList>
    </citation>
    <scope>NUCLEOTIDE SEQUENCE [LARGE SCALE GENOMIC DNA]</scope>
    <source>
        <strain evidence="10 12">NCTC11872</strain>
    </source>
</reference>
<dbReference type="InterPro" id="IPR004813">
    <property type="entry name" value="OPT"/>
</dbReference>
<evidence type="ECO:0000313" key="10">
    <source>
        <dbReference type="EMBL" id="SPX41506.1"/>
    </source>
</evidence>
<evidence type="ECO:0000256" key="3">
    <source>
        <dbReference type="ARBA" id="ARBA00022692"/>
    </source>
</evidence>
<evidence type="ECO:0000313" key="13">
    <source>
        <dbReference type="Proteomes" id="UP000837924"/>
    </source>
</evidence>
<reference evidence="8 11" key="1">
    <citation type="submission" date="2017-02" db="EMBL/GenBank/DDBJ databases">
        <title>Haemophilus influenzae in COPD genome sequencing project.</title>
        <authorList>
            <person name="Murphy T.F."/>
            <person name="Kong Y."/>
            <person name="Nadendla S."/>
            <person name="Tettelin H."/>
            <person name="Pettigrew M."/>
        </authorList>
    </citation>
    <scope>NUCLEOTIDE SEQUENCE [LARGE SCALE GENOMIC DNA]</scope>
    <source>
        <strain evidence="8 11">19P94H1</strain>
    </source>
</reference>
<feature type="transmembrane region" description="Helical" evidence="6">
    <location>
        <begin position="37"/>
        <end position="56"/>
    </location>
</feature>
<feature type="transmembrane region" description="Helical" evidence="6">
    <location>
        <begin position="339"/>
        <end position="362"/>
    </location>
</feature>
<name>A0A2S9S7H9_HAEIF</name>
<feature type="transmembrane region" description="Helical" evidence="6">
    <location>
        <begin position="255"/>
        <end position="275"/>
    </location>
</feature>
<dbReference type="EMBL" id="OV040584">
    <property type="protein sequence ID" value="CAH0448677.1"/>
    <property type="molecule type" value="Genomic_DNA"/>
</dbReference>
<comment type="subcellular location">
    <subcellularLocation>
        <location evidence="1">Membrane</location>
        <topology evidence="1">Multi-pass membrane protein</topology>
    </subcellularLocation>
</comment>
<keyword evidence="3 6" id="KW-0812">Transmembrane</keyword>
<reference evidence="9" key="3">
    <citation type="submission" date="2018-08" db="EMBL/GenBank/DDBJ databases">
        <title>Antagonistic pleiotropy in the bifunctional surface protein FadL/P1 during adaptation of Haemophilus influenzae to chronic lung infection associated with COPD.</title>
        <authorList>
            <person name="Moleres J."/>
            <person name="Ehrlich R."/>
        </authorList>
    </citation>
    <scope>NUCLEOTIDE SEQUENCE [LARGE SCALE GENOMIC DNA]</scope>
    <source>
        <strain evidence="9">P668-6062</strain>
    </source>
</reference>
<dbReference type="InterPro" id="IPR004814">
    <property type="entry name" value="Oligopep_transpt"/>
</dbReference>
<feature type="transmembrane region" description="Helical" evidence="6">
    <location>
        <begin position="99"/>
        <end position="119"/>
    </location>
</feature>
<feature type="transmembrane region" description="Helical" evidence="6">
    <location>
        <begin position="199"/>
        <end position="224"/>
    </location>
</feature>
<evidence type="ECO:0000256" key="6">
    <source>
        <dbReference type="SAM" id="Phobius"/>
    </source>
</evidence>
<evidence type="ECO:0000313" key="7">
    <source>
        <dbReference type="EMBL" id="CAH0448677.1"/>
    </source>
</evidence>
<evidence type="ECO:0000313" key="8">
    <source>
        <dbReference type="EMBL" id="PRL89650.1"/>
    </source>
</evidence>
<feature type="transmembrane region" description="Helical" evidence="6">
    <location>
        <begin position="9"/>
        <end position="31"/>
    </location>
</feature>
<proteinExistence type="predicted"/>
<feature type="transmembrane region" description="Helical" evidence="6">
    <location>
        <begin position="635"/>
        <end position="656"/>
    </location>
</feature>
<dbReference type="Proteomes" id="UP000837924">
    <property type="component" value="Chromosome"/>
</dbReference>
<dbReference type="KEGG" id="hic:NTHIC486_00429"/>
<dbReference type="Pfam" id="PF03169">
    <property type="entry name" value="OPT"/>
    <property type="match status" value="1"/>
</dbReference>
<dbReference type="NCBIfam" id="TIGR00733">
    <property type="entry name" value="OPT family oligopeptide transporter"/>
    <property type="match status" value="1"/>
</dbReference>
<keyword evidence="5 6" id="KW-0472">Membrane</keyword>
<evidence type="ECO:0000256" key="2">
    <source>
        <dbReference type="ARBA" id="ARBA00022448"/>
    </source>
</evidence>
<evidence type="ECO:0000313" key="12">
    <source>
        <dbReference type="Proteomes" id="UP000249936"/>
    </source>
</evidence>
<dbReference type="PANTHER" id="PTHR31645:SF0">
    <property type="entry name" value="OLIGOPEPTIDE TRANSPORTER YGL114W-RELATED"/>
    <property type="match status" value="1"/>
</dbReference>
<dbReference type="GO" id="GO:0016020">
    <property type="term" value="C:membrane"/>
    <property type="evidence" value="ECO:0007669"/>
    <property type="project" value="UniProtKB-SubCell"/>
</dbReference>
<feature type="transmembrane region" description="Helical" evidence="6">
    <location>
        <begin position="76"/>
        <end position="93"/>
    </location>
</feature>
<keyword evidence="2" id="KW-0813">Transport</keyword>
<accession>A0A2S9S7H9</accession>
<feature type="transmembrane region" description="Helical" evidence="6">
    <location>
        <begin position="511"/>
        <end position="531"/>
    </location>
</feature>
<feature type="transmembrane region" description="Helical" evidence="6">
    <location>
        <begin position="448"/>
        <end position="472"/>
    </location>
</feature>
<evidence type="ECO:0000256" key="5">
    <source>
        <dbReference type="ARBA" id="ARBA00023136"/>
    </source>
</evidence>
<dbReference type="EMBL" id="UASK01000005">
    <property type="protein sequence ID" value="SPX41506.1"/>
    <property type="molecule type" value="Genomic_DNA"/>
</dbReference>
<reference evidence="13" key="4">
    <citation type="submission" date="2021-11" db="EMBL/GenBank/DDBJ databases">
        <authorList>
            <person name="Riesbeck K."/>
        </authorList>
    </citation>
    <scope>NUCLEOTIDE SEQUENCE [LARGE SCALE GENOMIC DNA]</scope>
</reference>
<dbReference type="EMBL" id="QVJI01000003">
    <property type="protein sequence ID" value="RFN64266.1"/>
    <property type="molecule type" value="Genomic_DNA"/>
</dbReference>
<evidence type="ECO:0000256" key="1">
    <source>
        <dbReference type="ARBA" id="ARBA00004141"/>
    </source>
</evidence>
<dbReference type="KEGG" id="hiw:NTHI477_01671"/>
<protein>
    <submittedName>
        <fullName evidence="10">Membrane protein</fullName>
    </submittedName>
    <submittedName>
        <fullName evidence="8">OPT oligopeptide transporter protein</fullName>
    </submittedName>
    <submittedName>
        <fullName evidence="9">Oligopeptide transporter, OPT family</fullName>
    </submittedName>
</protein>
<dbReference type="GO" id="GO:0035673">
    <property type="term" value="F:oligopeptide transmembrane transporter activity"/>
    <property type="evidence" value="ECO:0007669"/>
    <property type="project" value="InterPro"/>
</dbReference>
<evidence type="ECO:0000313" key="9">
    <source>
        <dbReference type="EMBL" id="RFN64266.1"/>
    </source>
</evidence>